<dbReference type="WBParaSite" id="Hba_18184">
    <property type="protein sequence ID" value="Hba_18184"/>
    <property type="gene ID" value="Hba_18184"/>
</dbReference>
<dbReference type="InterPro" id="IPR002223">
    <property type="entry name" value="Kunitz_BPTI"/>
</dbReference>
<reference evidence="3" key="1">
    <citation type="submission" date="2016-11" db="UniProtKB">
        <authorList>
            <consortium name="WormBaseParasite"/>
        </authorList>
    </citation>
    <scope>IDENTIFICATION</scope>
</reference>
<name>A0A1I7XLK6_HETBA</name>
<dbReference type="PROSITE" id="PS50279">
    <property type="entry name" value="BPTI_KUNITZ_2"/>
    <property type="match status" value="6"/>
</dbReference>
<evidence type="ECO:0000313" key="3">
    <source>
        <dbReference type="WBParaSite" id="Hba_18184"/>
    </source>
</evidence>
<proteinExistence type="predicted"/>
<dbReference type="SMART" id="SM00131">
    <property type="entry name" value="KU"/>
    <property type="match status" value="6"/>
</dbReference>
<feature type="domain" description="BPTI/Kunitz inhibitor" evidence="1">
    <location>
        <begin position="230"/>
        <end position="280"/>
    </location>
</feature>
<dbReference type="AlphaFoldDB" id="A0A1I7XLK6"/>
<organism evidence="2 3">
    <name type="scientific">Heterorhabditis bacteriophora</name>
    <name type="common">Entomopathogenic nematode worm</name>
    <dbReference type="NCBI Taxonomy" id="37862"/>
    <lineage>
        <taxon>Eukaryota</taxon>
        <taxon>Metazoa</taxon>
        <taxon>Ecdysozoa</taxon>
        <taxon>Nematoda</taxon>
        <taxon>Chromadorea</taxon>
        <taxon>Rhabditida</taxon>
        <taxon>Rhabditina</taxon>
        <taxon>Rhabditomorpha</taxon>
        <taxon>Strongyloidea</taxon>
        <taxon>Heterorhabditidae</taxon>
        <taxon>Heterorhabditis</taxon>
    </lineage>
</organism>
<feature type="domain" description="BPTI/Kunitz inhibitor" evidence="1">
    <location>
        <begin position="115"/>
        <end position="166"/>
    </location>
</feature>
<protein>
    <submittedName>
        <fullName evidence="3">Kunitz/Bovine pancreatic trypsin inhibitor domain protein</fullName>
    </submittedName>
</protein>
<dbReference type="GO" id="GO:0004867">
    <property type="term" value="F:serine-type endopeptidase inhibitor activity"/>
    <property type="evidence" value="ECO:0007669"/>
    <property type="project" value="InterPro"/>
</dbReference>
<dbReference type="Gene3D" id="4.10.410.10">
    <property type="entry name" value="Pancreatic trypsin inhibitor Kunitz domain"/>
    <property type="match status" value="6"/>
</dbReference>
<evidence type="ECO:0000313" key="2">
    <source>
        <dbReference type="Proteomes" id="UP000095283"/>
    </source>
</evidence>
<dbReference type="PANTHER" id="PTHR46339">
    <property type="entry name" value="PROTEIN CBG15282-RELATED"/>
    <property type="match status" value="1"/>
</dbReference>
<dbReference type="SMART" id="SM00289">
    <property type="entry name" value="WR1"/>
    <property type="match status" value="2"/>
</dbReference>
<dbReference type="InterPro" id="IPR053014">
    <property type="entry name" value="Cuticle_assoc_divergent"/>
</dbReference>
<feature type="domain" description="BPTI/Kunitz inhibitor" evidence="1">
    <location>
        <begin position="443"/>
        <end position="487"/>
    </location>
</feature>
<dbReference type="Pfam" id="PF00014">
    <property type="entry name" value="Kunitz_BPTI"/>
    <property type="match status" value="6"/>
</dbReference>
<sequence length="491" mass="54707">MCCPGRSDPCIHSPVEGEGPLQLTRYYFDAVSRQCQEFSFRGLKGNPNNFITKEQCELHCPVQINPCPISFNSLKYSVTLNACSASHTCPERQWCHVGETKETTVCCPNAVPDPCTAPPRNPGIGDFHATRWAFDGSIRKCIPFEYRGMKGNANNFINREICEKRCPGGDPCGQPLDRGQGTSQLSRWYWNVQSQCCLPFSYCGMRGTQNNFLTKSDCERTCYVDNNAICQQPMSMGSGEASLSRWYYDAINKRCVQFIYKGRYGNQNNFLTQQDCEQNCAVYVNVCPIGIPLLDYTNRPVPCTFGSNSCGFDHWCHLGLVPDEYQCCPGKPVNPTACQGLPLIEGELGAPASAATRYYYDQAEMKCKQFIYNGRKGNQNNFLTKEDCEKTCEVFTNPCTQPISLPPQTCATIGPDTCGINAWCHIGATPDTTLCCPSEGDPCTLPLNHGTGNQFMDRWYFNQQTGTCSSFIYAGIRGNQNNFLSKEVGYS</sequence>
<dbReference type="InterPro" id="IPR028150">
    <property type="entry name" value="Lustrin_cystein"/>
</dbReference>
<feature type="domain" description="BPTI/Kunitz inhibitor" evidence="1">
    <location>
        <begin position="10"/>
        <end position="60"/>
    </location>
</feature>
<keyword evidence="2" id="KW-1185">Reference proteome</keyword>
<dbReference type="InterPro" id="IPR006150">
    <property type="entry name" value="Cys_repeat_1"/>
</dbReference>
<evidence type="ECO:0000259" key="1">
    <source>
        <dbReference type="PROSITE" id="PS50279"/>
    </source>
</evidence>
<dbReference type="SUPFAM" id="SSF57362">
    <property type="entry name" value="BPTI-like"/>
    <property type="match status" value="6"/>
</dbReference>
<dbReference type="InterPro" id="IPR036880">
    <property type="entry name" value="Kunitz_BPTI_sf"/>
</dbReference>
<feature type="domain" description="BPTI/Kunitz inhibitor" evidence="1">
    <location>
        <begin position="328"/>
        <end position="392"/>
    </location>
</feature>
<dbReference type="Proteomes" id="UP000095283">
    <property type="component" value="Unplaced"/>
</dbReference>
<dbReference type="CDD" id="cd22593">
    <property type="entry name" value="Kunitz_conkunitzin"/>
    <property type="match status" value="6"/>
</dbReference>
<accession>A0A1I7XLK6</accession>
<dbReference type="Pfam" id="PF14625">
    <property type="entry name" value="Lustrin_cystein"/>
    <property type="match status" value="3"/>
</dbReference>
<feature type="domain" description="BPTI/Kunitz inhibitor" evidence="1">
    <location>
        <begin position="172"/>
        <end position="222"/>
    </location>
</feature>